<evidence type="ECO:0000313" key="4">
    <source>
        <dbReference type="Proteomes" id="UP000295443"/>
    </source>
</evidence>
<dbReference type="Gene3D" id="3.20.20.450">
    <property type="entry name" value="EAL domain"/>
    <property type="match status" value="1"/>
</dbReference>
<dbReference type="SUPFAM" id="SSF55073">
    <property type="entry name" value="Nucleotide cyclase"/>
    <property type="match status" value="1"/>
</dbReference>
<dbReference type="NCBIfam" id="TIGR00254">
    <property type="entry name" value="GGDEF"/>
    <property type="match status" value="1"/>
</dbReference>
<dbReference type="InterPro" id="IPR050706">
    <property type="entry name" value="Cyclic-di-GMP_PDE-like"/>
</dbReference>
<dbReference type="EMBL" id="SJZB01000013">
    <property type="protein sequence ID" value="TCJ18041.1"/>
    <property type="molecule type" value="Genomic_DNA"/>
</dbReference>
<dbReference type="OrthoDB" id="8543296at2"/>
<dbReference type="Gene3D" id="3.30.70.270">
    <property type="match status" value="1"/>
</dbReference>
<dbReference type="PROSITE" id="PS50883">
    <property type="entry name" value="EAL"/>
    <property type="match status" value="1"/>
</dbReference>
<protein>
    <submittedName>
        <fullName evidence="3">Bifunctional diguanylate cyclase/phosphodiesterase</fullName>
    </submittedName>
</protein>
<evidence type="ECO:0000259" key="1">
    <source>
        <dbReference type="PROSITE" id="PS50883"/>
    </source>
</evidence>
<gene>
    <name evidence="3" type="ORF">EZJ19_03815</name>
</gene>
<evidence type="ECO:0000313" key="3">
    <source>
        <dbReference type="EMBL" id="TCJ18041.1"/>
    </source>
</evidence>
<dbReference type="CDD" id="cd01949">
    <property type="entry name" value="GGDEF"/>
    <property type="match status" value="1"/>
</dbReference>
<dbReference type="Pfam" id="PF00563">
    <property type="entry name" value="EAL"/>
    <property type="match status" value="1"/>
</dbReference>
<dbReference type="PANTHER" id="PTHR33121">
    <property type="entry name" value="CYCLIC DI-GMP PHOSPHODIESTERASE PDEF"/>
    <property type="match status" value="1"/>
</dbReference>
<evidence type="ECO:0000259" key="2">
    <source>
        <dbReference type="PROSITE" id="PS50887"/>
    </source>
</evidence>
<dbReference type="InterPro" id="IPR035919">
    <property type="entry name" value="EAL_sf"/>
</dbReference>
<name>A0A4R1BKV7_9PROT</name>
<proteinExistence type="predicted"/>
<reference evidence="3 4" key="1">
    <citation type="submission" date="2019-03" db="EMBL/GenBank/DDBJ databases">
        <title>Genome sequence of Thiobacillaceae bacterium LSR1, a sulfur-oxidizing bacterium isolated from freshwater sediment.</title>
        <authorList>
            <person name="Li S."/>
        </authorList>
    </citation>
    <scope>NUCLEOTIDE SEQUENCE [LARGE SCALE GENOMIC DNA]</scope>
    <source>
        <strain evidence="3 4">LSR1</strain>
    </source>
</reference>
<dbReference type="SMART" id="SM00052">
    <property type="entry name" value="EAL"/>
    <property type="match status" value="1"/>
</dbReference>
<dbReference type="Pfam" id="PF00990">
    <property type="entry name" value="GGDEF"/>
    <property type="match status" value="1"/>
</dbReference>
<accession>A0A4R1BKV7</accession>
<dbReference type="InterPro" id="IPR000160">
    <property type="entry name" value="GGDEF_dom"/>
</dbReference>
<feature type="domain" description="EAL" evidence="1">
    <location>
        <begin position="138"/>
        <end position="391"/>
    </location>
</feature>
<sequence>MMVDIDNFRRINEGFGLPVGDTLLKDATARLAHCVKGSDTIARLGGDRFALALESLASGGNAGQVAERILNSIRKPFHVDGVPIHVHASVGITVFPRDAGDLAGLLRDAELALDRAKAQGGNGYVFFDATLAAAAEQRRQLENDLRQASRQHEFQLYFQPIVDLAENRLAGAEALIRWPHPSQGMVPPDTFIPLAEEIGLIDEIGLWTIEVACRQLAEWQGRGIDRYLSVNVSGRQIPNGLPPALLAETVSHHGIDPGRLALEITEGVLLADIDKSLAWLKAVREIGFHIYLDDFGTGYSSLSYLKRFPIDTLKVDKSFVRDMGEDSSDRSLIEAVIAMARGLGMSVVAEGVESAEQLALLRTMQCRCAQGYYFSRPVPGDRFDAAAAHIEALLAVAAPLA</sequence>
<dbReference type="GO" id="GO:0071111">
    <property type="term" value="F:cyclic-guanylate-specific phosphodiesterase activity"/>
    <property type="evidence" value="ECO:0007669"/>
    <property type="project" value="InterPro"/>
</dbReference>
<dbReference type="PROSITE" id="PS50887">
    <property type="entry name" value="GGDEF"/>
    <property type="match status" value="1"/>
</dbReference>
<dbReference type="Proteomes" id="UP000295443">
    <property type="component" value="Unassembled WGS sequence"/>
</dbReference>
<dbReference type="SUPFAM" id="SSF141868">
    <property type="entry name" value="EAL domain-like"/>
    <property type="match status" value="1"/>
</dbReference>
<dbReference type="AlphaFoldDB" id="A0A4R1BKV7"/>
<dbReference type="InterPro" id="IPR029787">
    <property type="entry name" value="Nucleotide_cyclase"/>
</dbReference>
<dbReference type="PANTHER" id="PTHR33121:SF70">
    <property type="entry name" value="SIGNALING PROTEIN YKOW"/>
    <property type="match status" value="1"/>
</dbReference>
<feature type="domain" description="GGDEF" evidence="2">
    <location>
        <begin position="1"/>
        <end position="129"/>
    </location>
</feature>
<keyword evidence="4" id="KW-1185">Reference proteome</keyword>
<dbReference type="InterPro" id="IPR043128">
    <property type="entry name" value="Rev_trsase/Diguanyl_cyclase"/>
</dbReference>
<organism evidence="3 4">
    <name type="scientific">Parasulfuritortus cantonensis</name>
    <dbReference type="NCBI Taxonomy" id="2528202"/>
    <lineage>
        <taxon>Bacteria</taxon>
        <taxon>Pseudomonadati</taxon>
        <taxon>Pseudomonadota</taxon>
        <taxon>Betaproteobacteria</taxon>
        <taxon>Nitrosomonadales</taxon>
        <taxon>Thiobacillaceae</taxon>
        <taxon>Parasulfuritortus</taxon>
    </lineage>
</organism>
<dbReference type="SMART" id="SM00267">
    <property type="entry name" value="GGDEF"/>
    <property type="match status" value="1"/>
</dbReference>
<dbReference type="InterPro" id="IPR001633">
    <property type="entry name" value="EAL_dom"/>
</dbReference>
<comment type="caution">
    <text evidence="3">The sequence shown here is derived from an EMBL/GenBank/DDBJ whole genome shotgun (WGS) entry which is preliminary data.</text>
</comment>
<dbReference type="CDD" id="cd01948">
    <property type="entry name" value="EAL"/>
    <property type="match status" value="1"/>
</dbReference>